<dbReference type="AlphaFoldDB" id="X6MVZ9"/>
<feature type="region of interest" description="Disordered" evidence="1">
    <location>
        <begin position="1"/>
        <end position="202"/>
    </location>
</feature>
<feature type="compositionally biased region" description="Polar residues" evidence="1">
    <location>
        <begin position="56"/>
        <end position="71"/>
    </location>
</feature>
<feature type="compositionally biased region" description="Polar residues" evidence="1">
    <location>
        <begin position="1"/>
        <end position="11"/>
    </location>
</feature>
<reference evidence="2 3" key="1">
    <citation type="journal article" date="2013" name="Curr. Biol.">
        <title>The Genome of the Foraminiferan Reticulomyxa filosa.</title>
        <authorList>
            <person name="Glockner G."/>
            <person name="Hulsmann N."/>
            <person name="Schleicher M."/>
            <person name="Noegel A.A."/>
            <person name="Eichinger L."/>
            <person name="Gallinger C."/>
            <person name="Pawlowski J."/>
            <person name="Sierra R."/>
            <person name="Euteneuer U."/>
            <person name="Pillet L."/>
            <person name="Moustafa A."/>
            <person name="Platzer M."/>
            <person name="Groth M."/>
            <person name="Szafranski K."/>
            <person name="Schliwa M."/>
        </authorList>
    </citation>
    <scope>NUCLEOTIDE SEQUENCE [LARGE SCALE GENOMIC DNA]</scope>
</reference>
<evidence type="ECO:0000313" key="2">
    <source>
        <dbReference type="EMBL" id="ETO17999.1"/>
    </source>
</evidence>
<feature type="non-terminal residue" evidence="2">
    <location>
        <position position="1"/>
    </location>
</feature>
<proteinExistence type="predicted"/>
<evidence type="ECO:0000256" key="1">
    <source>
        <dbReference type="SAM" id="MobiDB-lite"/>
    </source>
</evidence>
<name>X6MVZ9_RETFI</name>
<dbReference type="Proteomes" id="UP000023152">
    <property type="component" value="Unassembled WGS sequence"/>
</dbReference>
<comment type="caution">
    <text evidence="2">The sequence shown here is derived from an EMBL/GenBank/DDBJ whole genome shotgun (WGS) entry which is preliminary data.</text>
</comment>
<feature type="compositionally biased region" description="Basic and acidic residues" evidence="1">
    <location>
        <begin position="80"/>
        <end position="91"/>
    </location>
</feature>
<feature type="region of interest" description="Disordered" evidence="1">
    <location>
        <begin position="403"/>
        <end position="507"/>
    </location>
</feature>
<organism evidence="2 3">
    <name type="scientific">Reticulomyxa filosa</name>
    <dbReference type="NCBI Taxonomy" id="46433"/>
    <lineage>
        <taxon>Eukaryota</taxon>
        <taxon>Sar</taxon>
        <taxon>Rhizaria</taxon>
        <taxon>Retaria</taxon>
        <taxon>Foraminifera</taxon>
        <taxon>Monothalamids</taxon>
        <taxon>Reticulomyxidae</taxon>
        <taxon>Reticulomyxa</taxon>
    </lineage>
</organism>
<sequence length="507" mass="56549">TSQADVAQSNDITKEKESTLENDNKTNEVLADEKKENETNLSTSNISDQIAPPGANSYNSTKEQHDTSLTSPEKEEEEAKENTDNAKHDNTTDINSNQTDKDTLSEKDKANEVEKEKEKDTGTETKIESEKEKDKNENKDKEKEKEDKKEETADKEKEEEVKPEKEEVEPKKEEVESEKEKTTDTEVGSEKTTQTAKLDDGPRTKQGHVFTFGEKMIYKVDSIESGVVTCVRVSGGLEFPKGIFLTEEVLKTLKPSDPSAVNVEYDKGFAFEIDKIEYQVDIINENRATCLRTIDHDGSPEELELPLKQLEKLDTKPGVIIYLLINNTISSSLFASTPIVHILKSSTSNNIRKLLRNKSRVEEVKEQLESGDSASANAKIQKKRVSYVAEEVQVKTKASVFEEKAKEVASPKAETSPPPPRAKPGNVAARVAGLNIDPTKLKQGAYDAAKIQKKEEQKQGSEDNLNSPPQEINTEVLLNKGTVKSKRRPRTRKEVGVSEDPNYGPVK</sequence>
<feature type="compositionally biased region" description="Basic and acidic residues" evidence="1">
    <location>
        <begin position="12"/>
        <end position="38"/>
    </location>
</feature>
<keyword evidence="3" id="KW-1185">Reference proteome</keyword>
<protein>
    <submittedName>
        <fullName evidence="2">Uncharacterized protein</fullName>
    </submittedName>
</protein>
<feature type="compositionally biased region" description="Basic and acidic residues" evidence="1">
    <location>
        <begin position="450"/>
        <end position="461"/>
    </location>
</feature>
<feature type="compositionally biased region" description="Polar residues" evidence="1">
    <location>
        <begin position="39"/>
        <end position="48"/>
    </location>
</feature>
<accession>X6MVZ9</accession>
<feature type="compositionally biased region" description="Polar residues" evidence="1">
    <location>
        <begin position="462"/>
        <end position="473"/>
    </location>
</feature>
<gene>
    <name evidence="2" type="ORF">RFI_19297</name>
</gene>
<feature type="compositionally biased region" description="Basic and acidic residues" evidence="1">
    <location>
        <begin position="99"/>
        <end position="184"/>
    </location>
</feature>
<dbReference type="EMBL" id="ASPP01015657">
    <property type="protein sequence ID" value="ETO17999.1"/>
    <property type="molecule type" value="Genomic_DNA"/>
</dbReference>
<evidence type="ECO:0000313" key="3">
    <source>
        <dbReference type="Proteomes" id="UP000023152"/>
    </source>
</evidence>